<feature type="chain" id="PRO_5026980346" evidence="2">
    <location>
        <begin position="22"/>
        <end position="458"/>
    </location>
</feature>
<reference evidence="5 6" key="1">
    <citation type="submission" date="2020-02" db="EMBL/GenBank/DDBJ databases">
        <authorList>
            <person name="Khan S.A."/>
            <person name="Jeon C.O."/>
            <person name="Chun B.H."/>
        </authorList>
    </citation>
    <scope>NUCLEOTIDE SEQUENCE [LARGE SCALE GENOMIC DNA]</scope>
    <source>
        <strain evidence="5 6">H239</strain>
    </source>
</reference>
<dbReference type="PANTHER" id="PTHR22935:SF95">
    <property type="entry name" value="BETA-LACTAMASE-LIKE 1-RELATED"/>
    <property type="match status" value="1"/>
</dbReference>
<dbReference type="GO" id="GO:0016787">
    <property type="term" value="F:hydrolase activity"/>
    <property type="evidence" value="ECO:0007669"/>
    <property type="project" value="UniProtKB-KW"/>
</dbReference>
<comment type="caution">
    <text evidence="5">The sequence shown here is derived from an EMBL/GenBank/DDBJ whole genome shotgun (WGS) entry which is preliminary data.</text>
</comment>
<evidence type="ECO:0000313" key="6">
    <source>
        <dbReference type="Proteomes" id="UP000474802"/>
    </source>
</evidence>
<dbReference type="AlphaFoldDB" id="A0A6M1SJH7"/>
<dbReference type="InterPro" id="IPR021860">
    <property type="entry name" value="Peptidase_S12_Pab87-rel_C"/>
</dbReference>
<feature type="domain" description="Beta-lactamase-related" evidence="3">
    <location>
        <begin position="42"/>
        <end position="344"/>
    </location>
</feature>
<evidence type="ECO:0000259" key="4">
    <source>
        <dbReference type="Pfam" id="PF11954"/>
    </source>
</evidence>
<accession>A0A6M1SJH7</accession>
<dbReference type="InterPro" id="IPR051478">
    <property type="entry name" value="Beta-lactamase-like_AB/R"/>
</dbReference>
<evidence type="ECO:0000256" key="2">
    <source>
        <dbReference type="SAM" id="SignalP"/>
    </source>
</evidence>
<dbReference type="Proteomes" id="UP000474802">
    <property type="component" value="Unassembled WGS sequence"/>
</dbReference>
<dbReference type="Pfam" id="PF00144">
    <property type="entry name" value="Beta-lactamase"/>
    <property type="match status" value="1"/>
</dbReference>
<evidence type="ECO:0000256" key="1">
    <source>
        <dbReference type="ARBA" id="ARBA00038473"/>
    </source>
</evidence>
<comment type="similarity">
    <text evidence="1">Belongs to the beta-lactamase family.</text>
</comment>
<evidence type="ECO:0000313" key="5">
    <source>
        <dbReference type="EMBL" id="NGP16666.1"/>
    </source>
</evidence>
<organism evidence="5 6">
    <name type="scientific">Devosia aurantiaca</name>
    <dbReference type="NCBI Taxonomy" id="2714858"/>
    <lineage>
        <taxon>Bacteria</taxon>
        <taxon>Pseudomonadati</taxon>
        <taxon>Pseudomonadota</taxon>
        <taxon>Alphaproteobacteria</taxon>
        <taxon>Hyphomicrobiales</taxon>
        <taxon>Devosiaceae</taxon>
        <taxon>Devosia</taxon>
    </lineage>
</organism>
<dbReference type="PANTHER" id="PTHR22935">
    <property type="entry name" value="PENICILLIN-BINDING PROTEIN"/>
    <property type="match status" value="1"/>
</dbReference>
<dbReference type="InterPro" id="IPR012338">
    <property type="entry name" value="Beta-lactam/transpept-like"/>
</dbReference>
<name>A0A6M1SJH7_9HYPH</name>
<proteinExistence type="inferred from homology"/>
<reference evidence="5 6" key="2">
    <citation type="submission" date="2020-03" db="EMBL/GenBank/DDBJ databases">
        <title>Devosia chinhatensis sp. nov., isolated from a hexachlorocyclohexane (HCH) dump site in India.</title>
        <authorList>
            <person name="Kumar M."/>
            <person name="Lal R."/>
        </authorList>
    </citation>
    <scope>NUCLEOTIDE SEQUENCE [LARGE SCALE GENOMIC DNA]</scope>
    <source>
        <strain evidence="5 6">H239</strain>
    </source>
</reference>
<gene>
    <name evidence="5" type="ORF">G5575_02250</name>
</gene>
<dbReference type="SUPFAM" id="SSF56601">
    <property type="entry name" value="beta-lactamase/transpeptidase-like"/>
    <property type="match status" value="1"/>
</dbReference>
<keyword evidence="2" id="KW-0732">Signal</keyword>
<feature type="domain" description="Peptidase S12 Pab87-related C-terminal" evidence="4">
    <location>
        <begin position="369"/>
        <end position="444"/>
    </location>
</feature>
<dbReference type="InterPro" id="IPR001466">
    <property type="entry name" value="Beta-lactam-related"/>
</dbReference>
<dbReference type="RefSeq" id="WP_164532911.1">
    <property type="nucleotide sequence ID" value="NZ_JAALFG010000001.1"/>
</dbReference>
<evidence type="ECO:0000259" key="3">
    <source>
        <dbReference type="Pfam" id="PF00144"/>
    </source>
</evidence>
<sequence length="458" mass="48588">MTKRFFAAATLLALAATPTVSQEAAMPANGEISQILADRIDRDEANVGIAVAVIEGGEIRFVSHGTIGRDDPAPVNEFTPFEAGSITKVFTSLLLAQLALEGEIDLDAPIADYLPEGTVVPELDGKPITPFDLATHMSGLSGLPEEITAAGLANPYSGYTDAQLLDWLSRQQLVGPIGERFEYSNAGVALLGEVIEGVTDEPVAKTVEQRILFPLGMESSTLSLGAEKPEGMAIGHDASGTPAPYWDFDAVAPAGALITTASDLAKFIAAANGATETELRPAFEKMLERVRPLDTGSIGLGWFITPTGSGEIVWHNGRTGGFSSFAGFERTSGNGVVVLSNMSTEAGINDIGMHLLDPSLPLRVQPVPRAAVEIDPTVLPNYVGDYVLAPGVVLSVTTEQDRLFAQLTGQQRFEIFPMSETEFFYKVVEAQLSFVTGEDGTVSVVLHQNGQDLPGVRE</sequence>
<dbReference type="EMBL" id="JAALFG010000001">
    <property type="protein sequence ID" value="NGP16666.1"/>
    <property type="molecule type" value="Genomic_DNA"/>
</dbReference>
<dbReference type="Pfam" id="PF11954">
    <property type="entry name" value="DUF3471"/>
    <property type="match status" value="1"/>
</dbReference>
<dbReference type="Gene3D" id="3.40.710.10">
    <property type="entry name" value="DD-peptidase/beta-lactamase superfamily"/>
    <property type="match status" value="1"/>
</dbReference>
<feature type="signal peptide" evidence="2">
    <location>
        <begin position="1"/>
        <end position="21"/>
    </location>
</feature>
<protein>
    <submittedName>
        <fullName evidence="5">Serine hydrolase</fullName>
    </submittedName>
</protein>
<keyword evidence="5" id="KW-0378">Hydrolase</keyword>
<keyword evidence="6" id="KW-1185">Reference proteome</keyword>